<dbReference type="InterPro" id="IPR036388">
    <property type="entry name" value="WH-like_DNA-bd_sf"/>
</dbReference>
<dbReference type="InterPro" id="IPR001867">
    <property type="entry name" value="OmpR/PhoB-type_DNA-bd"/>
</dbReference>
<evidence type="ECO:0000256" key="5">
    <source>
        <dbReference type="PROSITE-ProRule" id="PRU00339"/>
    </source>
</evidence>
<dbReference type="InterPro" id="IPR041664">
    <property type="entry name" value="AAA_16"/>
</dbReference>
<feature type="compositionally biased region" description="Basic and acidic residues" evidence="7">
    <location>
        <begin position="237"/>
        <end position="247"/>
    </location>
</feature>
<dbReference type="PANTHER" id="PTHR35807">
    <property type="entry name" value="TRANSCRIPTIONAL REGULATOR REDD-RELATED"/>
    <property type="match status" value="1"/>
</dbReference>
<dbReference type="GO" id="GO:0000160">
    <property type="term" value="P:phosphorelay signal transduction system"/>
    <property type="evidence" value="ECO:0007669"/>
    <property type="project" value="InterPro"/>
</dbReference>
<sequence>MLGPIAAWQDGKSVPVGGPRQRCVLGVLLVELGKEVTVERLIDLLWDGDPPRTARSIIQVQVSHLRRSFPGLIQTTAGGYLAQTDPDQVDLHRFRNLAARAQERGATEEAAALWEEALACWRGQPFSGTGSELLWYTVCQPLLEERWAAVAAWAEVDFALGNHVELAARLTPLVRKDPLRERLHFLLISALYRSGQRLTALSTFHEVRKALAEELGVDPGRDVMELYERMLHDHDTDPAAEAAREEPAETASPPGKAETASPGLSDGQPARNDLPRDIPDFTGREADLDRILEIGARGEERAEVCVITGPGGTGKTTLAIHAAHRLADRYPDAQLFVDLYGHTVDQEPVTARTALASLLRAIGVDPEALPDDTDERAALWRASLAGKRVLVVLDNAATSRQVLPLLSAAAGSLTIVTSRHDLAGLSGTRYVALGMLDTETSVDFFTTVLGAERVGREPDAARRVVALCGGLPLALRIVAGRMLSRPRWTFRHVEERLGQQHRRFHELRIEGQSVEAVFELSFQSLNAEQRETFLRLGLMIGGSVDLYGAAALIDRDPPDADDLIQELVSVCLVDEQGVDLYRFHDLIGAYARHRAFQELDEEEIAESRRRLGAYYLRAAQRATEWLGPRAHDYEVGEAADSRYREEWRSRSEAVDWFDKHRENLASMVSHYAESRQGRNAWQLAHALWRFYAVHGQTELWLSTHEQALDASRADNDDMGSAVTLVGLGIAHCLSGRLESALSLLEEAREIFVRLGDEAGEIRVFANLAVVYERMGRYEESAAALDRTIAYAVATGDQALEALQRTNLGGLHQAMGNLEEAVRHCEAVLRIQVEPGSMATHASALRTLGEVNTRRGDYATAREQLERALRLFLDMGDTTGEIYTRNNLGCVLRETGDIEGALAAHRLALELGEKTAQRSAEAEVLNDLAVTYARAGRYIEARSSHEEALDLARDRNERYAEAKALAGLAALPASTVPADEARSLLSEAAEIFAELGVPEAQEAAGELKRREG</sequence>
<comment type="similarity">
    <text evidence="1">Belongs to the AfsR/DnrI/RedD regulatory family.</text>
</comment>
<accession>A0A1T4T2P2</accession>
<evidence type="ECO:0000313" key="10">
    <source>
        <dbReference type="Proteomes" id="UP000190637"/>
    </source>
</evidence>
<dbReference type="SUPFAM" id="SSF52540">
    <property type="entry name" value="P-loop containing nucleoside triphosphate hydrolases"/>
    <property type="match status" value="1"/>
</dbReference>
<dbReference type="SUPFAM" id="SSF46894">
    <property type="entry name" value="C-terminal effector domain of the bipartite response regulators"/>
    <property type="match status" value="1"/>
</dbReference>
<dbReference type="GO" id="GO:0043531">
    <property type="term" value="F:ADP binding"/>
    <property type="evidence" value="ECO:0007669"/>
    <property type="project" value="InterPro"/>
</dbReference>
<evidence type="ECO:0000256" key="7">
    <source>
        <dbReference type="SAM" id="MobiDB-lite"/>
    </source>
</evidence>
<dbReference type="Pfam" id="PF03704">
    <property type="entry name" value="BTAD"/>
    <property type="match status" value="1"/>
</dbReference>
<keyword evidence="10" id="KW-1185">Reference proteome</keyword>
<dbReference type="InterPro" id="IPR005158">
    <property type="entry name" value="BTAD"/>
</dbReference>
<proteinExistence type="inferred from homology"/>
<dbReference type="InterPro" id="IPR019734">
    <property type="entry name" value="TPR_rpt"/>
</dbReference>
<dbReference type="GO" id="GO:0006355">
    <property type="term" value="P:regulation of DNA-templated transcription"/>
    <property type="evidence" value="ECO:0007669"/>
    <property type="project" value="InterPro"/>
</dbReference>
<feature type="repeat" description="TPR" evidence="5">
    <location>
        <begin position="841"/>
        <end position="874"/>
    </location>
</feature>
<evidence type="ECO:0000256" key="2">
    <source>
        <dbReference type="ARBA" id="ARBA00023015"/>
    </source>
</evidence>
<dbReference type="Proteomes" id="UP000190637">
    <property type="component" value="Unassembled WGS sequence"/>
</dbReference>
<dbReference type="AlphaFoldDB" id="A0A1T4T2P2"/>
<dbReference type="EMBL" id="FUWS01000013">
    <property type="protein sequence ID" value="SKA34702.1"/>
    <property type="molecule type" value="Genomic_DNA"/>
</dbReference>
<name>A0A1T4T2P2_9ACTN</name>
<dbReference type="PROSITE" id="PS50005">
    <property type="entry name" value="TPR"/>
    <property type="match status" value="2"/>
</dbReference>
<dbReference type="InterPro" id="IPR027417">
    <property type="entry name" value="P-loop_NTPase"/>
</dbReference>
<dbReference type="Gene3D" id="1.25.40.10">
    <property type="entry name" value="Tetratricopeptide repeat domain"/>
    <property type="match status" value="3"/>
</dbReference>
<keyword evidence="3 6" id="KW-0238">DNA-binding</keyword>
<dbReference type="PANTHER" id="PTHR35807:SF1">
    <property type="entry name" value="TRANSCRIPTIONAL REGULATOR REDD"/>
    <property type="match status" value="1"/>
</dbReference>
<evidence type="ECO:0000256" key="1">
    <source>
        <dbReference type="ARBA" id="ARBA00005820"/>
    </source>
</evidence>
<feature type="compositionally biased region" description="Basic and acidic residues" evidence="7">
    <location>
        <begin position="273"/>
        <end position="282"/>
    </location>
</feature>
<dbReference type="SMART" id="SM00028">
    <property type="entry name" value="TPR"/>
    <property type="match status" value="6"/>
</dbReference>
<dbReference type="Gene3D" id="1.10.10.10">
    <property type="entry name" value="Winged helix-like DNA-binding domain superfamily/Winged helix DNA-binding domain"/>
    <property type="match status" value="1"/>
</dbReference>
<evidence type="ECO:0000256" key="3">
    <source>
        <dbReference type="ARBA" id="ARBA00023125"/>
    </source>
</evidence>
<dbReference type="GO" id="GO:0003677">
    <property type="term" value="F:DNA binding"/>
    <property type="evidence" value="ECO:0007669"/>
    <property type="project" value="UniProtKB-UniRule"/>
</dbReference>
<dbReference type="PRINTS" id="PR00364">
    <property type="entry name" value="DISEASERSIST"/>
</dbReference>
<reference evidence="9 10" key="1">
    <citation type="submission" date="2017-02" db="EMBL/GenBank/DDBJ databases">
        <authorList>
            <person name="Peterson S.W."/>
        </authorList>
    </citation>
    <scope>NUCLEOTIDE SEQUENCE [LARGE SCALE GENOMIC DNA]</scope>
    <source>
        <strain evidence="9 10">DSM 45154</strain>
    </source>
</reference>
<evidence type="ECO:0000256" key="6">
    <source>
        <dbReference type="PROSITE-ProRule" id="PRU01091"/>
    </source>
</evidence>
<keyword evidence="5" id="KW-0802">TPR repeat</keyword>
<dbReference type="InterPro" id="IPR016032">
    <property type="entry name" value="Sig_transdc_resp-reg_C-effctor"/>
</dbReference>
<dbReference type="InterPro" id="IPR011990">
    <property type="entry name" value="TPR-like_helical_dom_sf"/>
</dbReference>
<feature type="domain" description="OmpR/PhoB-type" evidence="8">
    <location>
        <begin position="1"/>
        <end position="84"/>
    </location>
</feature>
<evidence type="ECO:0000259" key="8">
    <source>
        <dbReference type="PROSITE" id="PS51755"/>
    </source>
</evidence>
<dbReference type="InterPro" id="IPR042197">
    <property type="entry name" value="Apaf_helical"/>
</dbReference>
<keyword evidence="2" id="KW-0805">Transcription regulation</keyword>
<feature type="DNA-binding region" description="OmpR/PhoB-type" evidence="6">
    <location>
        <begin position="1"/>
        <end position="84"/>
    </location>
</feature>
<dbReference type="PROSITE" id="PS51755">
    <property type="entry name" value="OMPR_PHOB"/>
    <property type="match status" value="1"/>
</dbReference>
<dbReference type="Gene3D" id="1.10.8.430">
    <property type="entry name" value="Helical domain of apoptotic protease-activating factors"/>
    <property type="match status" value="1"/>
</dbReference>
<protein>
    <submittedName>
        <fullName evidence="9">DNA-binding transcriptional activator of the SARP family</fullName>
    </submittedName>
</protein>
<dbReference type="Pfam" id="PF13424">
    <property type="entry name" value="TPR_12"/>
    <property type="match status" value="3"/>
</dbReference>
<evidence type="ECO:0000256" key="4">
    <source>
        <dbReference type="ARBA" id="ARBA00023163"/>
    </source>
</evidence>
<keyword evidence="4" id="KW-0804">Transcription</keyword>
<dbReference type="SUPFAM" id="SSF48452">
    <property type="entry name" value="TPR-like"/>
    <property type="match status" value="3"/>
</dbReference>
<dbReference type="Pfam" id="PF13191">
    <property type="entry name" value="AAA_16"/>
    <property type="match status" value="1"/>
</dbReference>
<dbReference type="OrthoDB" id="5521887at2"/>
<evidence type="ECO:0000313" key="9">
    <source>
        <dbReference type="EMBL" id="SKA34702.1"/>
    </source>
</evidence>
<dbReference type="InterPro" id="IPR051677">
    <property type="entry name" value="AfsR-DnrI-RedD_regulator"/>
</dbReference>
<feature type="repeat" description="TPR" evidence="5">
    <location>
        <begin position="921"/>
        <end position="954"/>
    </location>
</feature>
<dbReference type="Gene3D" id="3.40.50.300">
    <property type="entry name" value="P-loop containing nucleotide triphosphate hydrolases"/>
    <property type="match status" value="1"/>
</dbReference>
<dbReference type="CDD" id="cd15831">
    <property type="entry name" value="BTAD"/>
    <property type="match status" value="1"/>
</dbReference>
<organism evidence="9 10">
    <name type="scientific">Marinactinospora thermotolerans DSM 45154</name>
    <dbReference type="NCBI Taxonomy" id="1122192"/>
    <lineage>
        <taxon>Bacteria</taxon>
        <taxon>Bacillati</taxon>
        <taxon>Actinomycetota</taxon>
        <taxon>Actinomycetes</taxon>
        <taxon>Streptosporangiales</taxon>
        <taxon>Nocardiopsidaceae</taxon>
        <taxon>Marinactinospora</taxon>
    </lineage>
</organism>
<dbReference type="SMART" id="SM01043">
    <property type="entry name" value="BTAD"/>
    <property type="match status" value="1"/>
</dbReference>
<dbReference type="SMART" id="SM00862">
    <property type="entry name" value="Trans_reg_C"/>
    <property type="match status" value="1"/>
</dbReference>
<gene>
    <name evidence="9" type="ORF">SAMN02745673_04355</name>
</gene>
<feature type="region of interest" description="Disordered" evidence="7">
    <location>
        <begin position="237"/>
        <end position="282"/>
    </location>
</feature>
<dbReference type="STRING" id="1122192.SAMN02745673_04355"/>